<dbReference type="Proteomes" id="UP000078550">
    <property type="component" value="Unassembled WGS sequence"/>
</dbReference>
<evidence type="ECO:0000313" key="4">
    <source>
        <dbReference type="Proteomes" id="UP000078555"/>
    </source>
</evidence>
<evidence type="ECO:0000313" key="2">
    <source>
        <dbReference type="EMBL" id="SBT58329.1"/>
    </source>
</evidence>
<accession>A0A1A9ANT3</accession>
<evidence type="ECO:0000313" key="3">
    <source>
        <dbReference type="Proteomes" id="UP000078550"/>
    </source>
</evidence>
<dbReference type="Proteomes" id="UP000078555">
    <property type="component" value="Unassembled WGS sequence"/>
</dbReference>
<dbReference type="EMBL" id="FLRE01002282">
    <property type="protein sequence ID" value="SBT58329.1"/>
    <property type="molecule type" value="Genomic_DNA"/>
</dbReference>
<keyword evidence="4" id="KW-1185">Reference proteome</keyword>
<gene>
    <name evidence="1" type="ORF">POVWA1_074330</name>
    <name evidence="2" type="ORF">POVWA2_084350</name>
</gene>
<dbReference type="AlphaFoldDB" id="A0A1A9ANT3"/>
<evidence type="ECO:0000313" key="1">
    <source>
        <dbReference type="EMBL" id="SBT56090.1"/>
    </source>
</evidence>
<reference evidence="2" key="1">
    <citation type="submission" date="2016-05" db="EMBL/GenBank/DDBJ databases">
        <authorList>
            <person name="Lavstsen T."/>
            <person name="Jespersen J.S."/>
        </authorList>
    </citation>
    <scope>NUCLEOTIDE SEQUENCE [LARGE SCALE GENOMIC DNA]</scope>
</reference>
<name>A0A1A9ANT3_PLAOA</name>
<dbReference type="Pfam" id="PF05795">
    <property type="entry name" value="Plasmodium_Vir"/>
    <property type="match status" value="1"/>
</dbReference>
<proteinExistence type="predicted"/>
<reference evidence="3 4" key="2">
    <citation type="submission" date="2016-05" db="EMBL/GenBank/DDBJ databases">
        <authorList>
            <person name="Naeem Raeece"/>
        </authorList>
    </citation>
    <scope>NUCLEOTIDE SEQUENCE [LARGE SCALE GENOMIC DNA]</scope>
</reference>
<sequence length="166" mass="20444">MKEKIPSIISENNYETVELCEFFNLGYEILRKLEIFNCFLNASNINFDDEKEKKYLHDYFKNYEKMNDNNFCNNNKCQQYCEYITFINRLFGKYINRHCYCFESNDCKEIYPFYFKCYFTPMGSYFNNRDKRNEESYFEKSEQQFLQDVQFNHGNKQNIGMRIAYH</sequence>
<protein>
    <submittedName>
        <fullName evidence="2">PIR Superfamily Protein</fullName>
    </submittedName>
</protein>
<dbReference type="EMBL" id="FLRD01001007">
    <property type="protein sequence ID" value="SBT56090.1"/>
    <property type="molecule type" value="Genomic_DNA"/>
</dbReference>
<dbReference type="InterPro" id="IPR008780">
    <property type="entry name" value="Plasmodium_Vir"/>
</dbReference>
<organism evidence="2 3">
    <name type="scientific">Plasmodium ovale wallikeri</name>
    <dbReference type="NCBI Taxonomy" id="864142"/>
    <lineage>
        <taxon>Eukaryota</taxon>
        <taxon>Sar</taxon>
        <taxon>Alveolata</taxon>
        <taxon>Apicomplexa</taxon>
        <taxon>Aconoidasida</taxon>
        <taxon>Haemosporida</taxon>
        <taxon>Plasmodiidae</taxon>
        <taxon>Plasmodium</taxon>
        <taxon>Plasmodium (Plasmodium)</taxon>
    </lineage>
</organism>